<dbReference type="InterPro" id="IPR001932">
    <property type="entry name" value="PPM-type_phosphatase-like_dom"/>
</dbReference>
<dbReference type="GO" id="GO:0004722">
    <property type="term" value="F:protein serine/threonine phosphatase activity"/>
    <property type="evidence" value="ECO:0007669"/>
    <property type="project" value="InterPro"/>
</dbReference>
<sequence>MVEGPPRRLDQATCGNKLFRAVLQTLLAAFAAPEPPLATAQQDLLLAQDARLNDLDPATPSTLPPSPEILETCFLTEEDVAEQVAILVGCAAQDQGPRATMEDTYILQNSLALSWVGAPPSRSGIYAVFDGHCGGGASSFARDNLLQFLKESDKFPHAAQDSLAQALSRMEASLAEVYRSNQQRALEASTWQGSPCAGPCDELGGTTALVAILMGDMLHIANIGDCRAVLCRRNMEGQPVAIPLSTDHTPNLEIARIKATGFEVSDNRIDGIIEVARSLGDFQLSHLKHLDGQASALIAEPELRQHQVLEEDEFFILASDGFWKMHPSNDAAIKEARRRLRKRLSPGAVADELVQDVLSRNGDDNLTMIRHIATEEM</sequence>
<dbReference type="InterPro" id="IPR015655">
    <property type="entry name" value="PP2C"/>
</dbReference>
<protein>
    <recommendedName>
        <fullName evidence="5">PPM-type phosphatase domain-containing protein</fullName>
    </recommendedName>
</protein>
<evidence type="ECO:0000259" key="2">
    <source>
        <dbReference type="PROSITE" id="PS51746"/>
    </source>
</evidence>
<evidence type="ECO:0000313" key="3">
    <source>
        <dbReference type="EMBL" id="KAK9864698.1"/>
    </source>
</evidence>
<dbReference type="InterPro" id="IPR000160">
    <property type="entry name" value="GGDEF_dom"/>
</dbReference>
<dbReference type="Pfam" id="PF00481">
    <property type="entry name" value="PP2C"/>
    <property type="match status" value="1"/>
</dbReference>
<comment type="caution">
    <text evidence="3">The sequence shown here is derived from an EMBL/GenBank/DDBJ whole genome shotgun (WGS) entry which is preliminary data.</text>
</comment>
<dbReference type="PROSITE" id="PS51746">
    <property type="entry name" value="PPM_2"/>
    <property type="match status" value="1"/>
</dbReference>
<keyword evidence="4" id="KW-1185">Reference proteome</keyword>
<accession>A0AAW1T663</accession>
<dbReference type="AlphaFoldDB" id="A0AAW1T663"/>
<dbReference type="CDD" id="cd00143">
    <property type="entry name" value="PP2Cc"/>
    <property type="match status" value="1"/>
</dbReference>
<reference evidence="3 4" key="1">
    <citation type="journal article" date="2024" name="Nat. Commun.">
        <title>Phylogenomics reveals the evolutionary origins of lichenization in chlorophyte algae.</title>
        <authorList>
            <person name="Puginier C."/>
            <person name="Libourel C."/>
            <person name="Otte J."/>
            <person name="Skaloud P."/>
            <person name="Haon M."/>
            <person name="Grisel S."/>
            <person name="Petersen M."/>
            <person name="Berrin J.G."/>
            <person name="Delaux P.M."/>
            <person name="Dal Grande F."/>
            <person name="Keller J."/>
        </authorList>
    </citation>
    <scope>NUCLEOTIDE SEQUENCE [LARGE SCALE GENOMIC DNA]</scope>
    <source>
        <strain evidence="3 4">SAG 2523</strain>
    </source>
</reference>
<dbReference type="PANTHER" id="PTHR47992">
    <property type="entry name" value="PROTEIN PHOSPHATASE"/>
    <property type="match status" value="1"/>
</dbReference>
<organism evidence="3 4">
    <name type="scientific">Apatococcus fuscideae</name>
    <dbReference type="NCBI Taxonomy" id="2026836"/>
    <lineage>
        <taxon>Eukaryota</taxon>
        <taxon>Viridiplantae</taxon>
        <taxon>Chlorophyta</taxon>
        <taxon>core chlorophytes</taxon>
        <taxon>Trebouxiophyceae</taxon>
        <taxon>Chlorellales</taxon>
        <taxon>Chlorellaceae</taxon>
        <taxon>Apatococcus</taxon>
    </lineage>
</organism>
<evidence type="ECO:0008006" key="5">
    <source>
        <dbReference type="Google" id="ProtNLM"/>
    </source>
</evidence>
<evidence type="ECO:0000259" key="1">
    <source>
        <dbReference type="PROSITE" id="PS50887"/>
    </source>
</evidence>
<feature type="domain" description="PPM-type phosphatase" evidence="2">
    <location>
        <begin position="88"/>
        <end position="373"/>
    </location>
</feature>
<feature type="domain" description="GGDEF" evidence="1">
    <location>
        <begin position="310"/>
        <end position="377"/>
    </location>
</feature>
<dbReference type="SUPFAM" id="SSF81606">
    <property type="entry name" value="PP2C-like"/>
    <property type="match status" value="1"/>
</dbReference>
<dbReference type="PROSITE" id="PS50887">
    <property type="entry name" value="GGDEF"/>
    <property type="match status" value="1"/>
</dbReference>
<proteinExistence type="predicted"/>
<dbReference type="SMART" id="SM00332">
    <property type="entry name" value="PP2Cc"/>
    <property type="match status" value="1"/>
</dbReference>
<name>A0AAW1T663_9CHLO</name>
<gene>
    <name evidence="3" type="ORF">WJX84_002674</name>
</gene>
<dbReference type="Proteomes" id="UP001485043">
    <property type="component" value="Unassembled WGS sequence"/>
</dbReference>
<dbReference type="EMBL" id="JALJOV010000323">
    <property type="protein sequence ID" value="KAK9864698.1"/>
    <property type="molecule type" value="Genomic_DNA"/>
</dbReference>
<evidence type="ECO:0000313" key="4">
    <source>
        <dbReference type="Proteomes" id="UP001485043"/>
    </source>
</evidence>
<dbReference type="Gene3D" id="3.60.40.10">
    <property type="entry name" value="PPM-type phosphatase domain"/>
    <property type="match status" value="1"/>
</dbReference>
<dbReference type="InterPro" id="IPR036457">
    <property type="entry name" value="PPM-type-like_dom_sf"/>
</dbReference>